<evidence type="ECO:0000256" key="1">
    <source>
        <dbReference type="ARBA" id="ARBA00022857"/>
    </source>
</evidence>
<dbReference type="GO" id="GO:0003960">
    <property type="term" value="F:quinone reductase (NADPH) activity"/>
    <property type="evidence" value="ECO:0007669"/>
    <property type="project" value="UniProtKB-EC"/>
</dbReference>
<evidence type="ECO:0000313" key="4">
    <source>
        <dbReference type="Proteomes" id="UP000215144"/>
    </source>
</evidence>
<dbReference type="SUPFAM" id="SSF50129">
    <property type="entry name" value="GroES-like"/>
    <property type="match status" value="1"/>
</dbReference>
<dbReference type="EC" id="1.6.5.5" evidence="3"/>
<dbReference type="InterPro" id="IPR051603">
    <property type="entry name" value="Zinc-ADH_QOR/CCCR"/>
</dbReference>
<organism evidence="3 4">
    <name type="scientific">Streptococcus acidominimus</name>
    <dbReference type="NCBI Taxonomy" id="1326"/>
    <lineage>
        <taxon>Bacteria</taxon>
        <taxon>Bacillati</taxon>
        <taxon>Bacillota</taxon>
        <taxon>Bacilli</taxon>
        <taxon>Lactobacillales</taxon>
        <taxon>Streptococcaceae</taxon>
        <taxon>Streptococcus</taxon>
    </lineage>
</organism>
<keyword evidence="1" id="KW-0521">NADP</keyword>
<evidence type="ECO:0000259" key="2">
    <source>
        <dbReference type="Pfam" id="PF08240"/>
    </source>
</evidence>
<dbReference type="Gene3D" id="3.90.180.10">
    <property type="entry name" value="Medium-chain alcohol dehydrogenases, catalytic domain"/>
    <property type="match status" value="1"/>
</dbReference>
<gene>
    <name evidence="3" type="primary">qorA</name>
    <name evidence="3" type="ORF">SAMEA4504048_02416</name>
</gene>
<reference evidence="3 4" key="1">
    <citation type="submission" date="2017-06" db="EMBL/GenBank/DDBJ databases">
        <authorList>
            <consortium name="Pathogen Informatics"/>
        </authorList>
    </citation>
    <scope>NUCLEOTIDE SEQUENCE [LARGE SCALE GENOMIC DNA]</scope>
    <source>
        <strain evidence="3 4">NCTC11291</strain>
    </source>
</reference>
<name>A0A239XMW0_STRAI</name>
<dbReference type="InterPro" id="IPR011032">
    <property type="entry name" value="GroES-like_sf"/>
</dbReference>
<dbReference type="EMBL" id="LT906454">
    <property type="protein sequence ID" value="SNV47710.1"/>
    <property type="molecule type" value="Genomic_DNA"/>
</dbReference>
<sequence>MKAAYITETGPTDRIIWGELSDPNSKTSEILIEVEAVAINAVDTFIRSGLYQTQLPTPFILGRDAIGRVVEVGFVVQQFHIGDRVWTNSMDYDGRQGVTSQLAIIPENRAFLAPKGVGSLSTGRFCPCGGYSFTCR</sequence>
<dbReference type="PANTHER" id="PTHR44154:SF1">
    <property type="entry name" value="QUINONE OXIDOREDUCTASE"/>
    <property type="match status" value="1"/>
</dbReference>
<dbReference type="Proteomes" id="UP000215144">
    <property type="component" value="Chromosome 1"/>
</dbReference>
<accession>A0A239XMW0</accession>
<keyword evidence="3" id="KW-0560">Oxidoreductase</keyword>
<protein>
    <submittedName>
        <fullName evidence="3">Oxidoreductase</fullName>
        <ecNumber evidence="3">1.6.5.5</ecNumber>
    </submittedName>
</protein>
<dbReference type="PANTHER" id="PTHR44154">
    <property type="entry name" value="QUINONE OXIDOREDUCTASE"/>
    <property type="match status" value="1"/>
</dbReference>
<dbReference type="KEGG" id="saco:SAME_02416"/>
<dbReference type="Pfam" id="PF08240">
    <property type="entry name" value="ADH_N"/>
    <property type="match status" value="1"/>
</dbReference>
<dbReference type="AlphaFoldDB" id="A0A239XMW0"/>
<proteinExistence type="predicted"/>
<feature type="domain" description="Alcohol dehydrogenase-like N-terminal" evidence="2">
    <location>
        <begin position="28"/>
        <end position="112"/>
    </location>
</feature>
<dbReference type="InterPro" id="IPR013154">
    <property type="entry name" value="ADH-like_N"/>
</dbReference>
<evidence type="ECO:0000313" key="3">
    <source>
        <dbReference type="EMBL" id="SNV47710.1"/>
    </source>
</evidence>